<keyword evidence="1" id="KW-0812">Transmembrane</keyword>
<evidence type="ECO:0000256" key="1">
    <source>
        <dbReference type="SAM" id="Phobius"/>
    </source>
</evidence>
<dbReference type="RefSeq" id="XP_024775981.1">
    <property type="nucleotide sequence ID" value="XM_024914652.1"/>
</dbReference>
<sequence>MLSALCRPCVPVCSGISSLLLYVYMCAVIVAHRFEAHRVSCPWIYSPLERSFPPSAKLLQCSRALLHGIGFSNVSHLFPRRFAEDVFHINKVVIGHTTASHPKKSGIKKDKSRIVVEQKV</sequence>
<dbReference type="AlphaFoldDB" id="A0A2T4AGU2"/>
<organism evidence="2 3">
    <name type="scientific">Trichoderma harzianum CBS 226.95</name>
    <dbReference type="NCBI Taxonomy" id="983964"/>
    <lineage>
        <taxon>Eukaryota</taxon>
        <taxon>Fungi</taxon>
        <taxon>Dikarya</taxon>
        <taxon>Ascomycota</taxon>
        <taxon>Pezizomycotina</taxon>
        <taxon>Sordariomycetes</taxon>
        <taxon>Hypocreomycetidae</taxon>
        <taxon>Hypocreales</taxon>
        <taxon>Hypocreaceae</taxon>
        <taxon>Trichoderma</taxon>
    </lineage>
</organism>
<protein>
    <submittedName>
        <fullName evidence="2">Uncharacterized protein</fullName>
    </submittedName>
</protein>
<evidence type="ECO:0000313" key="3">
    <source>
        <dbReference type="Proteomes" id="UP000241690"/>
    </source>
</evidence>
<name>A0A2T4AGU2_TRIHA</name>
<gene>
    <name evidence="2" type="ORF">M431DRAFT_372492</name>
</gene>
<keyword evidence="1" id="KW-1133">Transmembrane helix</keyword>
<dbReference type="Proteomes" id="UP000241690">
    <property type="component" value="Unassembled WGS sequence"/>
</dbReference>
<keyword evidence="3" id="KW-1185">Reference proteome</keyword>
<proteinExistence type="predicted"/>
<reference evidence="2 3" key="1">
    <citation type="submission" date="2016-07" db="EMBL/GenBank/DDBJ databases">
        <title>Multiple horizontal gene transfer events from other fungi enriched the ability of initially mycotrophic Trichoderma (Ascomycota) to feed on dead plant biomass.</title>
        <authorList>
            <consortium name="DOE Joint Genome Institute"/>
            <person name="Aerts A."/>
            <person name="Atanasova L."/>
            <person name="Chenthamara K."/>
            <person name="Zhang J."/>
            <person name="Grujic M."/>
            <person name="Henrissat B."/>
            <person name="Kuo A."/>
            <person name="Salamov A."/>
            <person name="Lipzen A."/>
            <person name="Labutti K."/>
            <person name="Barry K."/>
            <person name="Miao Y."/>
            <person name="Rahimi M.J."/>
            <person name="Shen Q."/>
            <person name="Grigoriev I.V."/>
            <person name="Kubicek C.P."/>
            <person name="Druzhinina I.S."/>
        </authorList>
    </citation>
    <scope>NUCLEOTIDE SEQUENCE [LARGE SCALE GENOMIC DNA]</scope>
    <source>
        <strain evidence="2 3">CBS 226.95</strain>
    </source>
</reference>
<accession>A0A2T4AGU2</accession>
<keyword evidence="1" id="KW-0472">Membrane</keyword>
<dbReference type="GeneID" id="36623218"/>
<dbReference type="EMBL" id="KZ679678">
    <property type="protein sequence ID" value="PTB56304.1"/>
    <property type="molecule type" value="Genomic_DNA"/>
</dbReference>
<evidence type="ECO:0000313" key="2">
    <source>
        <dbReference type="EMBL" id="PTB56304.1"/>
    </source>
</evidence>
<feature type="transmembrane region" description="Helical" evidence="1">
    <location>
        <begin position="12"/>
        <end position="31"/>
    </location>
</feature>